<dbReference type="Proteomes" id="UP001152759">
    <property type="component" value="Chromosome 5"/>
</dbReference>
<organism evidence="2 3">
    <name type="scientific">Bemisia tabaci</name>
    <name type="common">Sweetpotato whitefly</name>
    <name type="synonym">Aleurodes tabaci</name>
    <dbReference type="NCBI Taxonomy" id="7038"/>
    <lineage>
        <taxon>Eukaryota</taxon>
        <taxon>Metazoa</taxon>
        <taxon>Ecdysozoa</taxon>
        <taxon>Arthropoda</taxon>
        <taxon>Hexapoda</taxon>
        <taxon>Insecta</taxon>
        <taxon>Pterygota</taxon>
        <taxon>Neoptera</taxon>
        <taxon>Paraneoptera</taxon>
        <taxon>Hemiptera</taxon>
        <taxon>Sternorrhyncha</taxon>
        <taxon>Aleyrodoidea</taxon>
        <taxon>Aleyrodidae</taxon>
        <taxon>Aleyrodinae</taxon>
        <taxon>Bemisia</taxon>
    </lineage>
</organism>
<keyword evidence="1" id="KW-0812">Transmembrane</keyword>
<dbReference type="AlphaFoldDB" id="A0A9P0AFK1"/>
<protein>
    <submittedName>
        <fullName evidence="2">Uncharacterized protein</fullName>
    </submittedName>
</protein>
<dbReference type="EMBL" id="OU963866">
    <property type="protein sequence ID" value="CAH0390722.1"/>
    <property type="molecule type" value="Genomic_DNA"/>
</dbReference>
<feature type="transmembrane region" description="Helical" evidence="1">
    <location>
        <begin position="6"/>
        <end position="23"/>
    </location>
</feature>
<reference evidence="2" key="1">
    <citation type="submission" date="2021-12" db="EMBL/GenBank/DDBJ databases">
        <authorList>
            <person name="King R."/>
        </authorList>
    </citation>
    <scope>NUCLEOTIDE SEQUENCE</scope>
</reference>
<proteinExistence type="predicted"/>
<keyword evidence="3" id="KW-1185">Reference proteome</keyword>
<keyword evidence="1" id="KW-0472">Membrane</keyword>
<gene>
    <name evidence="2" type="ORF">BEMITA_LOCUS9422</name>
</gene>
<keyword evidence="1" id="KW-1133">Transmembrane helix</keyword>
<evidence type="ECO:0000313" key="2">
    <source>
        <dbReference type="EMBL" id="CAH0390722.1"/>
    </source>
</evidence>
<name>A0A9P0AFK1_BEMTA</name>
<sequence>MHLPYVAVFFVPILCSIVMVTSMDNTERKLRQELVNYANDDLCEYMRSPEDGGPMPQYNEDKARKRCGKAYSAFGDLVHPMATREHKETYLRACPDQSEPYECNQARKARFRCAWKCSGAFKQLVDILTAAGIQ</sequence>
<evidence type="ECO:0000313" key="3">
    <source>
        <dbReference type="Proteomes" id="UP001152759"/>
    </source>
</evidence>
<evidence type="ECO:0000256" key="1">
    <source>
        <dbReference type="SAM" id="Phobius"/>
    </source>
</evidence>
<accession>A0A9P0AFK1</accession>